<dbReference type="Proteomes" id="UP000308197">
    <property type="component" value="Unassembled WGS sequence"/>
</dbReference>
<dbReference type="AlphaFoldDB" id="A0A5C3P6E0"/>
<dbReference type="InParanoid" id="A0A5C3P6E0"/>
<accession>A0A5C3P6E0</accession>
<gene>
    <name evidence="2" type="ORF">K466DRAFT_602236</name>
</gene>
<keyword evidence="3" id="KW-1185">Reference proteome</keyword>
<feature type="compositionally biased region" description="Acidic residues" evidence="1">
    <location>
        <begin position="126"/>
        <end position="140"/>
    </location>
</feature>
<proteinExistence type="predicted"/>
<evidence type="ECO:0000256" key="1">
    <source>
        <dbReference type="SAM" id="MobiDB-lite"/>
    </source>
</evidence>
<feature type="region of interest" description="Disordered" evidence="1">
    <location>
        <begin position="125"/>
        <end position="155"/>
    </location>
</feature>
<evidence type="ECO:0000313" key="3">
    <source>
        <dbReference type="Proteomes" id="UP000308197"/>
    </source>
</evidence>
<name>A0A5C3P6E0_9APHY</name>
<sequence length="155" mass="17005">MLYVSGGDIVNSLCLPIGPEPEEEYPWDDLIAEVLGGWRDECGMSEEQENVLVDLLIGFRELSDGVQNRGTYEDYTYLLGVVISNAEPTDDVQGELGVVAAWLHDVLDEDAFKEYVDAAVQTTEPWDSDVELGEGELVSEDEGKVGVDASTQTDE</sequence>
<organism evidence="2 3">
    <name type="scientific">Polyporus arcularius HHB13444</name>
    <dbReference type="NCBI Taxonomy" id="1314778"/>
    <lineage>
        <taxon>Eukaryota</taxon>
        <taxon>Fungi</taxon>
        <taxon>Dikarya</taxon>
        <taxon>Basidiomycota</taxon>
        <taxon>Agaricomycotina</taxon>
        <taxon>Agaricomycetes</taxon>
        <taxon>Polyporales</taxon>
        <taxon>Polyporaceae</taxon>
        <taxon>Polyporus</taxon>
    </lineage>
</organism>
<dbReference type="EMBL" id="ML211337">
    <property type="protein sequence ID" value="TFK84158.1"/>
    <property type="molecule type" value="Genomic_DNA"/>
</dbReference>
<protein>
    <submittedName>
        <fullName evidence="2">Uncharacterized protein</fullName>
    </submittedName>
</protein>
<evidence type="ECO:0000313" key="2">
    <source>
        <dbReference type="EMBL" id="TFK84158.1"/>
    </source>
</evidence>
<reference evidence="2 3" key="1">
    <citation type="journal article" date="2019" name="Nat. Ecol. Evol.">
        <title>Megaphylogeny resolves global patterns of mushroom evolution.</title>
        <authorList>
            <person name="Varga T."/>
            <person name="Krizsan K."/>
            <person name="Foldi C."/>
            <person name="Dima B."/>
            <person name="Sanchez-Garcia M."/>
            <person name="Sanchez-Ramirez S."/>
            <person name="Szollosi G.J."/>
            <person name="Szarkandi J.G."/>
            <person name="Papp V."/>
            <person name="Albert L."/>
            <person name="Andreopoulos W."/>
            <person name="Angelini C."/>
            <person name="Antonin V."/>
            <person name="Barry K.W."/>
            <person name="Bougher N.L."/>
            <person name="Buchanan P."/>
            <person name="Buyck B."/>
            <person name="Bense V."/>
            <person name="Catcheside P."/>
            <person name="Chovatia M."/>
            <person name="Cooper J."/>
            <person name="Damon W."/>
            <person name="Desjardin D."/>
            <person name="Finy P."/>
            <person name="Geml J."/>
            <person name="Haridas S."/>
            <person name="Hughes K."/>
            <person name="Justo A."/>
            <person name="Karasinski D."/>
            <person name="Kautmanova I."/>
            <person name="Kiss B."/>
            <person name="Kocsube S."/>
            <person name="Kotiranta H."/>
            <person name="LaButti K.M."/>
            <person name="Lechner B.E."/>
            <person name="Liimatainen K."/>
            <person name="Lipzen A."/>
            <person name="Lukacs Z."/>
            <person name="Mihaltcheva S."/>
            <person name="Morgado L.N."/>
            <person name="Niskanen T."/>
            <person name="Noordeloos M.E."/>
            <person name="Ohm R.A."/>
            <person name="Ortiz-Santana B."/>
            <person name="Ovrebo C."/>
            <person name="Racz N."/>
            <person name="Riley R."/>
            <person name="Savchenko A."/>
            <person name="Shiryaev A."/>
            <person name="Soop K."/>
            <person name="Spirin V."/>
            <person name="Szebenyi C."/>
            <person name="Tomsovsky M."/>
            <person name="Tulloss R.E."/>
            <person name="Uehling J."/>
            <person name="Grigoriev I.V."/>
            <person name="Vagvolgyi C."/>
            <person name="Papp T."/>
            <person name="Martin F.M."/>
            <person name="Miettinen O."/>
            <person name="Hibbett D.S."/>
            <person name="Nagy L.G."/>
        </authorList>
    </citation>
    <scope>NUCLEOTIDE SEQUENCE [LARGE SCALE GENOMIC DNA]</scope>
    <source>
        <strain evidence="2 3">HHB13444</strain>
    </source>
</reference>